<feature type="region of interest" description="Disordered" evidence="1">
    <location>
        <begin position="238"/>
        <end position="259"/>
    </location>
</feature>
<gene>
    <name evidence="3" type="ORF">Cgig2_016898</name>
</gene>
<keyword evidence="4" id="KW-1185">Reference proteome</keyword>
<dbReference type="SUPFAM" id="SSF54495">
    <property type="entry name" value="UBC-like"/>
    <property type="match status" value="1"/>
</dbReference>
<proteinExistence type="predicted"/>
<organism evidence="3 4">
    <name type="scientific">Carnegiea gigantea</name>
    <dbReference type="NCBI Taxonomy" id="171969"/>
    <lineage>
        <taxon>Eukaryota</taxon>
        <taxon>Viridiplantae</taxon>
        <taxon>Streptophyta</taxon>
        <taxon>Embryophyta</taxon>
        <taxon>Tracheophyta</taxon>
        <taxon>Spermatophyta</taxon>
        <taxon>Magnoliopsida</taxon>
        <taxon>eudicotyledons</taxon>
        <taxon>Gunneridae</taxon>
        <taxon>Pentapetalae</taxon>
        <taxon>Caryophyllales</taxon>
        <taxon>Cactineae</taxon>
        <taxon>Cactaceae</taxon>
        <taxon>Cactoideae</taxon>
        <taxon>Echinocereeae</taxon>
        <taxon>Carnegiea</taxon>
    </lineage>
</organism>
<evidence type="ECO:0000313" key="4">
    <source>
        <dbReference type="Proteomes" id="UP001153076"/>
    </source>
</evidence>
<dbReference type="EMBL" id="JAKOGI010000316">
    <property type="protein sequence ID" value="KAJ8437155.1"/>
    <property type="molecule type" value="Genomic_DNA"/>
</dbReference>
<sequence>MNMMSHGGSSSSWLSASGNRIKKEMKEVDCHPPPLSSAGPIADNLYHWLATIRGPPGTPYEGGIFFLDILFPSDYPFKPPKVNPAGHGIGILPCHAIECFCFELVKRLGEKLMMTMLWYPVLRNCTWLIGQNMMNLLLNGHIVLLNEGFLTEETITSCGDCPFLPLKFLKSLETKGLRHSWNPARRNAQNSDDILAKILGLGKESTYPKLHLLLTLYHFEHMRVIVCRRHTRALVAGSGTAPTMLSRHDREKQDEGVPD</sequence>
<dbReference type="InterPro" id="IPR016135">
    <property type="entry name" value="UBQ-conjugating_enzyme/RWD"/>
</dbReference>
<dbReference type="PANTHER" id="PTHR24067">
    <property type="entry name" value="UBIQUITIN-CONJUGATING ENZYME E2"/>
    <property type="match status" value="1"/>
</dbReference>
<evidence type="ECO:0000259" key="2">
    <source>
        <dbReference type="PROSITE" id="PS50127"/>
    </source>
</evidence>
<dbReference type="OrthoDB" id="7851174at2759"/>
<dbReference type="Proteomes" id="UP001153076">
    <property type="component" value="Unassembled WGS sequence"/>
</dbReference>
<protein>
    <recommendedName>
        <fullName evidence="2">UBC core domain-containing protein</fullName>
    </recommendedName>
</protein>
<dbReference type="PROSITE" id="PS50127">
    <property type="entry name" value="UBC_2"/>
    <property type="match status" value="1"/>
</dbReference>
<dbReference type="InterPro" id="IPR000608">
    <property type="entry name" value="UBC"/>
</dbReference>
<evidence type="ECO:0000256" key="1">
    <source>
        <dbReference type="SAM" id="MobiDB-lite"/>
    </source>
</evidence>
<feature type="compositionally biased region" description="Basic and acidic residues" evidence="1">
    <location>
        <begin position="246"/>
        <end position="259"/>
    </location>
</feature>
<dbReference type="Pfam" id="PF00179">
    <property type="entry name" value="UQ_con"/>
    <property type="match status" value="1"/>
</dbReference>
<accession>A0A9Q1K671</accession>
<name>A0A9Q1K671_9CARY</name>
<dbReference type="SMART" id="SM00212">
    <property type="entry name" value="UBCc"/>
    <property type="match status" value="1"/>
</dbReference>
<evidence type="ECO:0000313" key="3">
    <source>
        <dbReference type="EMBL" id="KAJ8437155.1"/>
    </source>
</evidence>
<reference evidence="3" key="1">
    <citation type="submission" date="2022-04" db="EMBL/GenBank/DDBJ databases">
        <title>Carnegiea gigantea Genome sequencing and assembly v2.</title>
        <authorList>
            <person name="Copetti D."/>
            <person name="Sanderson M.J."/>
            <person name="Burquez A."/>
            <person name="Wojciechowski M.F."/>
        </authorList>
    </citation>
    <scope>NUCLEOTIDE SEQUENCE</scope>
    <source>
        <strain evidence="3">SGP5-SGP5p</strain>
        <tissue evidence="3">Aerial part</tissue>
    </source>
</reference>
<feature type="domain" description="UBC core" evidence="2">
    <location>
        <begin position="16"/>
        <end position="181"/>
    </location>
</feature>
<dbReference type="InterPro" id="IPR050113">
    <property type="entry name" value="Ub_conjugating_enzyme"/>
</dbReference>
<dbReference type="Gene3D" id="3.10.110.10">
    <property type="entry name" value="Ubiquitin Conjugating Enzyme"/>
    <property type="match status" value="1"/>
</dbReference>
<comment type="caution">
    <text evidence="3">The sequence shown here is derived from an EMBL/GenBank/DDBJ whole genome shotgun (WGS) entry which is preliminary data.</text>
</comment>
<dbReference type="AlphaFoldDB" id="A0A9Q1K671"/>